<protein>
    <recommendedName>
        <fullName evidence="5 15">CDP-diacylglycerol--glycerol-3-phosphate 3-phosphatidyltransferase</fullName>
        <ecNumber evidence="4 15">2.7.8.5</ecNumber>
    </recommendedName>
</protein>
<dbReference type="Proteomes" id="UP000015462">
    <property type="component" value="Unassembled WGS sequence"/>
</dbReference>
<dbReference type="GO" id="GO:0016020">
    <property type="term" value="C:membrane"/>
    <property type="evidence" value="ECO:0007669"/>
    <property type="project" value="UniProtKB-SubCell"/>
</dbReference>
<dbReference type="InterPro" id="IPR048254">
    <property type="entry name" value="CDP_ALCOHOL_P_TRANSF_CS"/>
</dbReference>
<dbReference type="GO" id="GO:0008444">
    <property type="term" value="F:CDP-diacylglycerol-glycerol-3-phosphate 3-phosphatidyltransferase activity"/>
    <property type="evidence" value="ECO:0007669"/>
    <property type="project" value="UniProtKB-UniRule"/>
</dbReference>
<dbReference type="PROSITE" id="PS00379">
    <property type="entry name" value="CDP_ALCOHOL_P_TRANSF"/>
    <property type="match status" value="1"/>
</dbReference>
<evidence type="ECO:0000256" key="5">
    <source>
        <dbReference type="ARBA" id="ARBA00014944"/>
    </source>
</evidence>
<dbReference type="EC" id="2.7.8.5" evidence="4 15"/>
<comment type="similarity">
    <text evidence="3 16">Belongs to the CDP-alcohol phosphatidyltransferase class-I family.</text>
</comment>
<evidence type="ECO:0000313" key="18">
    <source>
        <dbReference type="EMBL" id="EPD13594.1"/>
    </source>
</evidence>
<name>A0AB33Z306_9GAMM</name>
<dbReference type="Pfam" id="PF01066">
    <property type="entry name" value="CDP-OH_P_transf"/>
    <property type="match status" value="1"/>
</dbReference>
<evidence type="ECO:0000256" key="2">
    <source>
        <dbReference type="ARBA" id="ARBA00005042"/>
    </source>
</evidence>
<keyword evidence="7 16" id="KW-0808">Transferase</keyword>
<evidence type="ECO:0000256" key="17">
    <source>
        <dbReference type="SAM" id="Phobius"/>
    </source>
</evidence>
<keyword evidence="10" id="KW-0443">Lipid metabolism</keyword>
<dbReference type="InterPro" id="IPR050324">
    <property type="entry name" value="CDP-alcohol_PTase-I"/>
</dbReference>
<dbReference type="GO" id="GO:0046474">
    <property type="term" value="P:glycerophospholipid biosynthetic process"/>
    <property type="evidence" value="ECO:0007669"/>
    <property type="project" value="TreeGrafter"/>
</dbReference>
<dbReference type="NCBIfam" id="TIGR00560">
    <property type="entry name" value="pgsA"/>
    <property type="match status" value="1"/>
</dbReference>
<sequence>MILNIPTILTLFRIASIPVIMVIFYLPIEEPRLWCALIFIVASITDWFDGFLARKLNLQTAFGEFLDPVADKLMVVVVLVLIVQADPAIYIAIPVAIIIGREISVASLREWMAEVGQRSVVKVSWIGKYKTGFQMVSIVCLLFNADLYGIPVRMLGVVLIYISVVLTLWSMWQYIQLALPQFRK</sequence>
<comment type="pathway">
    <text evidence="2">Phospholipid metabolism; phosphatidylglycerol biosynthesis; phosphatidylglycerol from CDP-diacylglycerol: step 1/2.</text>
</comment>
<feature type="transmembrane region" description="Helical" evidence="17">
    <location>
        <begin position="6"/>
        <end position="26"/>
    </location>
</feature>
<dbReference type="InterPro" id="IPR000462">
    <property type="entry name" value="CDP-OH_P_trans"/>
</dbReference>
<keyword evidence="19" id="KW-1185">Reference proteome</keyword>
<feature type="transmembrane region" description="Helical" evidence="17">
    <location>
        <begin position="33"/>
        <end position="53"/>
    </location>
</feature>
<evidence type="ECO:0000256" key="15">
    <source>
        <dbReference type="NCBIfam" id="TIGR00560"/>
    </source>
</evidence>
<proteinExistence type="inferred from homology"/>
<dbReference type="InterPro" id="IPR004570">
    <property type="entry name" value="Phosphatidylglycerol_P_synth"/>
</dbReference>
<evidence type="ECO:0000256" key="13">
    <source>
        <dbReference type="ARBA" id="ARBA00023264"/>
    </source>
</evidence>
<dbReference type="Gene3D" id="1.20.120.1760">
    <property type="match status" value="1"/>
</dbReference>
<evidence type="ECO:0000256" key="6">
    <source>
        <dbReference type="ARBA" id="ARBA00022516"/>
    </source>
</evidence>
<evidence type="ECO:0000256" key="14">
    <source>
        <dbReference type="ARBA" id="ARBA00048586"/>
    </source>
</evidence>
<comment type="subcellular location">
    <subcellularLocation>
        <location evidence="1">Membrane</location>
        <topology evidence="1">Multi-pass membrane protein</topology>
    </subcellularLocation>
</comment>
<evidence type="ECO:0000256" key="3">
    <source>
        <dbReference type="ARBA" id="ARBA00010441"/>
    </source>
</evidence>
<dbReference type="RefSeq" id="WP_015006376.1">
    <property type="nucleotide sequence ID" value="NZ_FQZJ01000001.1"/>
</dbReference>
<evidence type="ECO:0000256" key="4">
    <source>
        <dbReference type="ARBA" id="ARBA00013170"/>
    </source>
</evidence>
<keyword evidence="11 17" id="KW-0472">Membrane</keyword>
<dbReference type="InterPro" id="IPR043130">
    <property type="entry name" value="CDP-OH_PTrfase_TM_dom"/>
</dbReference>
<dbReference type="PIRSF" id="PIRSF000847">
    <property type="entry name" value="Phos_ph_gly_syn"/>
    <property type="match status" value="1"/>
</dbReference>
<feature type="transmembrane region" description="Helical" evidence="17">
    <location>
        <begin position="156"/>
        <end position="175"/>
    </location>
</feature>
<evidence type="ECO:0000256" key="11">
    <source>
        <dbReference type="ARBA" id="ARBA00023136"/>
    </source>
</evidence>
<dbReference type="AlphaFoldDB" id="A0AB33Z306"/>
<dbReference type="EMBL" id="ASHL01000002">
    <property type="protein sequence ID" value="EPD13594.1"/>
    <property type="molecule type" value="Genomic_DNA"/>
</dbReference>
<comment type="catalytic activity">
    <reaction evidence="14">
        <text>a CDP-1,2-diacyl-sn-glycerol + sn-glycerol 3-phosphate = a 1,2-diacyl-sn-glycero-3-phospho-(1'-sn-glycero-3'-phosphate) + CMP + H(+)</text>
        <dbReference type="Rhea" id="RHEA:12593"/>
        <dbReference type="ChEBI" id="CHEBI:15378"/>
        <dbReference type="ChEBI" id="CHEBI:57597"/>
        <dbReference type="ChEBI" id="CHEBI:58332"/>
        <dbReference type="ChEBI" id="CHEBI:60110"/>
        <dbReference type="ChEBI" id="CHEBI:60377"/>
        <dbReference type="EC" id="2.7.8.5"/>
    </reaction>
</comment>
<accession>A0AB33Z306</accession>
<evidence type="ECO:0000256" key="16">
    <source>
        <dbReference type="RuleBase" id="RU003750"/>
    </source>
</evidence>
<gene>
    <name evidence="18" type="ORF">L196_03636</name>
</gene>
<keyword evidence="8 17" id="KW-0812">Transmembrane</keyword>
<keyword evidence="9 17" id="KW-1133">Transmembrane helix</keyword>
<keyword evidence="6" id="KW-0444">Lipid biosynthesis</keyword>
<keyword evidence="12" id="KW-0594">Phospholipid biosynthesis</keyword>
<evidence type="ECO:0000313" key="19">
    <source>
        <dbReference type="Proteomes" id="UP000015462"/>
    </source>
</evidence>
<evidence type="ECO:0000256" key="1">
    <source>
        <dbReference type="ARBA" id="ARBA00004141"/>
    </source>
</evidence>
<keyword evidence="13" id="KW-1208">Phospholipid metabolism</keyword>
<organism evidence="18 19">
    <name type="scientific">Cycloclasticus pugetii</name>
    <dbReference type="NCBI Taxonomy" id="34068"/>
    <lineage>
        <taxon>Bacteria</taxon>
        <taxon>Pseudomonadati</taxon>
        <taxon>Pseudomonadota</taxon>
        <taxon>Gammaproteobacteria</taxon>
        <taxon>Thiotrichales</taxon>
        <taxon>Piscirickettsiaceae</taxon>
        <taxon>Cycloclasticus</taxon>
    </lineage>
</organism>
<dbReference type="PANTHER" id="PTHR14269">
    <property type="entry name" value="CDP-DIACYLGLYCEROL--GLYCEROL-3-PHOSPHATE 3-PHOSPHATIDYLTRANSFERASE-RELATED"/>
    <property type="match status" value="1"/>
</dbReference>
<evidence type="ECO:0000256" key="12">
    <source>
        <dbReference type="ARBA" id="ARBA00023209"/>
    </source>
</evidence>
<evidence type="ECO:0000256" key="10">
    <source>
        <dbReference type="ARBA" id="ARBA00023098"/>
    </source>
</evidence>
<reference evidence="18 19" key="1">
    <citation type="journal article" date="2013" name="Genome Announc.">
        <title>Genome Sequence of the Pyrene- and Fluoranthene-Degrading Bacterium Cycloclasticus sp. Strain PY97M.</title>
        <authorList>
            <person name="Cui Z."/>
            <person name="Xu G."/>
            <person name="Li Q."/>
            <person name="Gao W."/>
            <person name="Zheng L."/>
        </authorList>
    </citation>
    <scope>NUCLEOTIDE SEQUENCE [LARGE SCALE GENOMIC DNA]</scope>
    <source>
        <strain evidence="18 19">PY97M</strain>
    </source>
</reference>
<evidence type="ECO:0000256" key="7">
    <source>
        <dbReference type="ARBA" id="ARBA00022679"/>
    </source>
</evidence>
<dbReference type="PANTHER" id="PTHR14269:SF62">
    <property type="entry name" value="CDP-DIACYLGLYCEROL--GLYCEROL-3-PHOSPHATE 3-PHOSPHATIDYLTRANSFERASE 1, CHLOROPLASTIC"/>
    <property type="match status" value="1"/>
</dbReference>
<comment type="caution">
    <text evidence="18">The sequence shown here is derived from an EMBL/GenBank/DDBJ whole genome shotgun (WGS) entry which is preliminary data.</text>
</comment>
<feature type="transmembrane region" description="Helical" evidence="17">
    <location>
        <begin position="73"/>
        <end position="99"/>
    </location>
</feature>
<evidence type="ECO:0000256" key="8">
    <source>
        <dbReference type="ARBA" id="ARBA00022692"/>
    </source>
</evidence>
<evidence type="ECO:0000256" key="9">
    <source>
        <dbReference type="ARBA" id="ARBA00022989"/>
    </source>
</evidence>